<accession>A0A8B6HHX5</accession>
<comment type="caution">
    <text evidence="1">The sequence shown here is derived from an EMBL/GenBank/DDBJ whole genome shotgun (WGS) entry which is preliminary data.</text>
</comment>
<organism evidence="1 2">
    <name type="scientific">Mytilus galloprovincialis</name>
    <name type="common">Mediterranean mussel</name>
    <dbReference type="NCBI Taxonomy" id="29158"/>
    <lineage>
        <taxon>Eukaryota</taxon>
        <taxon>Metazoa</taxon>
        <taxon>Spiralia</taxon>
        <taxon>Lophotrochozoa</taxon>
        <taxon>Mollusca</taxon>
        <taxon>Bivalvia</taxon>
        <taxon>Autobranchia</taxon>
        <taxon>Pteriomorphia</taxon>
        <taxon>Mytilida</taxon>
        <taxon>Mytiloidea</taxon>
        <taxon>Mytilidae</taxon>
        <taxon>Mytilinae</taxon>
        <taxon>Mytilus</taxon>
    </lineage>
</organism>
<dbReference type="OrthoDB" id="6167936at2759"/>
<name>A0A8B6HHX5_MYTGA</name>
<proteinExistence type="predicted"/>
<evidence type="ECO:0000313" key="1">
    <source>
        <dbReference type="EMBL" id="VDI79094.1"/>
    </source>
</evidence>
<keyword evidence="2" id="KW-1185">Reference proteome</keyword>
<dbReference type="Proteomes" id="UP000596742">
    <property type="component" value="Unassembled WGS sequence"/>
</dbReference>
<reference evidence="1" key="1">
    <citation type="submission" date="2018-11" db="EMBL/GenBank/DDBJ databases">
        <authorList>
            <person name="Alioto T."/>
            <person name="Alioto T."/>
        </authorList>
    </citation>
    <scope>NUCLEOTIDE SEQUENCE</scope>
</reference>
<sequence length="232" mass="26402">MYCTPFLVKMSKLSLNKSKKEEIPPTQDAFKDPIDTEDFDLSLPLTNISSAPKKEEDKTESDFSDVVSGAVRDLRTIMNSKLAIAKAREGLAYGLQEDGNIPPFCKILLDCRPDLLNRDYSKELVEIWTTKLKETKTTLLTESVKFLDNKISDIDGEIKKKLDNTKTIIGAATKCAGLARSDLAKRFLDMKERQEKDLAEFKTDIRAKQPIPTWKRSNIHFKKGNNRRGRPY</sequence>
<protein>
    <submittedName>
        <fullName evidence="1">Uncharacterized protein</fullName>
    </submittedName>
</protein>
<evidence type="ECO:0000313" key="2">
    <source>
        <dbReference type="Proteomes" id="UP000596742"/>
    </source>
</evidence>
<dbReference type="EMBL" id="UYJE01010034">
    <property type="protein sequence ID" value="VDI79094.1"/>
    <property type="molecule type" value="Genomic_DNA"/>
</dbReference>
<dbReference type="AlphaFoldDB" id="A0A8B6HHX5"/>
<gene>
    <name evidence="1" type="ORF">MGAL_10B008388</name>
</gene>